<dbReference type="SUPFAM" id="SSF103088">
    <property type="entry name" value="OmpA-like"/>
    <property type="match status" value="1"/>
</dbReference>
<dbReference type="AlphaFoldDB" id="A0A0Q9YYW6"/>
<keyword evidence="3" id="KW-0998">Cell outer membrane</keyword>
<reference evidence="7" key="2">
    <citation type="journal article" date="2016" name="Genome Announc.">
        <title>Draft Genome Sequences of Two Novel Amoeba-Resistant Intranuclear Bacteria, 'Candidatus Berkiella cookevillensis' and 'Candidatus Berkiella aquae'.</title>
        <authorList>
            <person name="Mehari Y.T."/>
            <person name="Arivett B.A."/>
            <person name="Farone A.L."/>
            <person name="Gunderson J.H."/>
            <person name="Farone M.B."/>
        </authorList>
    </citation>
    <scope>NUCLEOTIDE SEQUENCE</scope>
    <source>
        <strain evidence="7">HT99</strain>
    </source>
</reference>
<evidence type="ECO:0000313" key="8">
    <source>
        <dbReference type="Proteomes" id="UP000051497"/>
    </source>
</evidence>
<dbReference type="Gene3D" id="2.60.40.2540">
    <property type="match status" value="1"/>
</dbReference>
<evidence type="ECO:0000313" key="6">
    <source>
        <dbReference type="EMBL" id="KRG21379.1"/>
    </source>
</evidence>
<dbReference type="Pfam" id="PF00691">
    <property type="entry name" value="OmpA"/>
    <property type="match status" value="1"/>
</dbReference>
<feature type="domain" description="OmpA-like" evidence="5">
    <location>
        <begin position="177"/>
        <end position="293"/>
    </location>
</feature>
<protein>
    <submittedName>
        <fullName evidence="7">OmpA family protein</fullName>
    </submittedName>
    <submittedName>
        <fullName evidence="6">Photosystem I P700 chlorophyll a apoprotein A2</fullName>
        <ecNumber evidence="6">1.97.1.12</ecNumber>
    </submittedName>
</protein>
<comment type="subcellular location">
    <subcellularLocation>
        <location evidence="1">Cell outer membrane</location>
    </subcellularLocation>
</comment>
<dbReference type="Gene3D" id="3.30.1330.60">
    <property type="entry name" value="OmpA-like domain"/>
    <property type="match status" value="1"/>
</dbReference>
<accession>A0A0Q9YYW6</accession>
<evidence type="ECO:0000313" key="7">
    <source>
        <dbReference type="EMBL" id="MCS5710947.1"/>
    </source>
</evidence>
<keyword evidence="6" id="KW-0560">Oxidoreductase</keyword>
<evidence type="ECO:0000256" key="4">
    <source>
        <dbReference type="PROSITE-ProRule" id="PRU00473"/>
    </source>
</evidence>
<organism evidence="6">
    <name type="scientific">Candidatus Berkiella aquae</name>
    <dbReference type="NCBI Taxonomy" id="295108"/>
    <lineage>
        <taxon>Bacteria</taxon>
        <taxon>Pseudomonadati</taxon>
        <taxon>Pseudomonadota</taxon>
        <taxon>Gammaproteobacteria</taxon>
        <taxon>Candidatus Berkiellales</taxon>
        <taxon>Candidatus Berkiellaceae</taxon>
        <taxon>Candidatus Berkiella</taxon>
    </lineage>
</organism>
<reference evidence="7" key="3">
    <citation type="submission" date="2021-06" db="EMBL/GenBank/DDBJ databases">
        <title>Genomic Description and Analysis of Intracellular Bacteria, Candidatus Berkiella cookevillensis and Candidatus Berkiella aquae.</title>
        <authorList>
            <person name="Kidane D.T."/>
            <person name="Mehari Y.T."/>
            <person name="Rice F.C."/>
            <person name="Arivett B.A."/>
            <person name="Farone A.L."/>
            <person name="Berk S.G."/>
            <person name="Farone M.B."/>
        </authorList>
    </citation>
    <scope>NUCLEOTIDE SEQUENCE</scope>
    <source>
        <strain evidence="7">HT99</strain>
    </source>
</reference>
<dbReference type="Proteomes" id="UP000051497">
    <property type="component" value="Unassembled WGS sequence"/>
</dbReference>
<dbReference type="InterPro" id="IPR006664">
    <property type="entry name" value="OMP_bac"/>
</dbReference>
<dbReference type="OrthoDB" id="6905929at2"/>
<dbReference type="CDD" id="cd07185">
    <property type="entry name" value="OmpA_C-like"/>
    <property type="match status" value="1"/>
</dbReference>
<reference evidence="6" key="1">
    <citation type="submission" date="2015-09" db="EMBL/GenBank/DDBJ databases">
        <title>Draft Genome Sequences of Two Novel Amoeba-resistant Intranuclear Bacteria, Candidatus Berkiella cookevillensis and Candidatus Berkiella aquae.</title>
        <authorList>
            <person name="Mehari Y.T."/>
            <person name="Arivett B.A."/>
            <person name="Farone A.L."/>
            <person name="Gunderson J.H."/>
            <person name="Farone M.B."/>
        </authorList>
    </citation>
    <scope>NUCLEOTIDE SEQUENCE [LARGE SCALE GENOMIC DNA]</scope>
    <source>
        <strain evidence="6">HT99</strain>
    </source>
</reference>
<gene>
    <name evidence="6" type="primary">psaB</name>
    <name evidence="7" type="ORF">HT99x_005855</name>
    <name evidence="6" type="ORF">HT99x_01555</name>
</gene>
<evidence type="ECO:0000256" key="2">
    <source>
        <dbReference type="ARBA" id="ARBA00023136"/>
    </source>
</evidence>
<dbReference type="InterPro" id="IPR050330">
    <property type="entry name" value="Bact_OuterMem_StrucFunc"/>
</dbReference>
<evidence type="ECO:0000256" key="1">
    <source>
        <dbReference type="ARBA" id="ARBA00004442"/>
    </source>
</evidence>
<comment type="caution">
    <text evidence="6">The sequence shown here is derived from an EMBL/GenBank/DDBJ whole genome shotgun (WGS) entry which is preliminary data.</text>
</comment>
<dbReference type="GO" id="GO:0009279">
    <property type="term" value="C:cell outer membrane"/>
    <property type="evidence" value="ECO:0007669"/>
    <property type="project" value="UniProtKB-SubCell"/>
</dbReference>
<dbReference type="PANTHER" id="PTHR30329">
    <property type="entry name" value="STATOR ELEMENT OF FLAGELLAR MOTOR COMPLEX"/>
    <property type="match status" value="1"/>
</dbReference>
<dbReference type="PROSITE" id="PS51123">
    <property type="entry name" value="OMPA_2"/>
    <property type="match status" value="1"/>
</dbReference>
<keyword evidence="8" id="KW-1185">Reference proteome</keyword>
<proteinExistence type="predicted"/>
<dbReference type="Pfam" id="PF18393">
    <property type="entry name" value="MotY_N"/>
    <property type="match status" value="1"/>
</dbReference>
<dbReference type="PRINTS" id="PR01023">
    <property type="entry name" value="NAFLGMOTY"/>
</dbReference>
<dbReference type="InterPro" id="IPR036737">
    <property type="entry name" value="OmpA-like_sf"/>
</dbReference>
<dbReference type="EMBL" id="LKAJ01000005">
    <property type="protein sequence ID" value="KRG21379.1"/>
    <property type="molecule type" value="Genomic_DNA"/>
</dbReference>
<name>A0A0Q9YYW6_9GAMM</name>
<dbReference type="STRING" id="295108.HT99x_01555"/>
<dbReference type="InterPro" id="IPR006665">
    <property type="entry name" value="OmpA-like"/>
</dbReference>
<keyword evidence="2 4" id="KW-0472">Membrane</keyword>
<dbReference type="GO" id="GO:0016491">
    <property type="term" value="F:oxidoreductase activity"/>
    <property type="evidence" value="ECO:0007669"/>
    <property type="project" value="UniProtKB-KW"/>
</dbReference>
<sequence length="293" mass="32774">MPSPKFVAIVAPTLLFSLVLGLKAEEFEANSANSRWQTITNKIECTLTHSIPGYGKAIFNQTNGGKQQFALESILGRQHKGSAQIVVYPQEWKCDTDPVLLVEVPLTVGTEPVTLKKNTVYQLLAALRNGQSAAFVMKPQDAAFEKQCTGDDKIMLSAVGFQKAYKTYLKCIDNMVPDSFAELKETEIYFESGSTILSRDAEAQLNEIKEYILADGKIRRIDVTGHSDRKGDYISNMHMANKRMWAVKDYLVFAGIKPELFTLKGYADRMPIAPNKTAEGRAKNRRVVIKLYH</sequence>
<dbReference type="EMBL" id="LKAJ02000001">
    <property type="protein sequence ID" value="MCS5710947.1"/>
    <property type="molecule type" value="Genomic_DNA"/>
</dbReference>
<dbReference type="RefSeq" id="WP_075066182.1">
    <property type="nucleotide sequence ID" value="NZ_LKAJ02000001.1"/>
</dbReference>
<evidence type="ECO:0000256" key="3">
    <source>
        <dbReference type="ARBA" id="ARBA00023237"/>
    </source>
</evidence>
<dbReference type="EC" id="1.97.1.12" evidence="6"/>
<dbReference type="PRINTS" id="PR01021">
    <property type="entry name" value="OMPADOMAIN"/>
</dbReference>
<dbReference type="PANTHER" id="PTHR30329:SF21">
    <property type="entry name" value="LIPOPROTEIN YIAD-RELATED"/>
    <property type="match status" value="1"/>
</dbReference>
<dbReference type="InterPro" id="IPR041544">
    <property type="entry name" value="MotY_N"/>
</dbReference>
<evidence type="ECO:0000259" key="5">
    <source>
        <dbReference type="PROSITE" id="PS51123"/>
    </source>
</evidence>